<dbReference type="Proteomes" id="UP001162131">
    <property type="component" value="Unassembled WGS sequence"/>
</dbReference>
<comment type="caution">
    <text evidence="2">The sequence shown here is derived from an EMBL/GenBank/DDBJ whole genome shotgun (WGS) entry which is preliminary data.</text>
</comment>
<feature type="coiled-coil region" evidence="1">
    <location>
        <begin position="199"/>
        <end position="328"/>
    </location>
</feature>
<protein>
    <submittedName>
        <fullName evidence="2">Uncharacterized protein</fullName>
    </submittedName>
</protein>
<sequence length="442" mass="51964">MNETKLEEKIASLRATLNKLGTSLVEEDYTIDEDLNDSRLSDALPSNLKGVSFRSESLYSEEANTSPKSDVRELRMLLDYERKRSENLENRIASKDQLLGEMSALQNELYANIEDLQNKLEQKQPDVQRENEYIASIKEGYVKEVELMNEQLHQKSHEILNLNFMIEQANFKEKEYLAQISDLKIQIEMKAGYENLDAIYELRKQIQDQNAEILKLNKEKEEYQFSQDSFRTNDAISMRKEISVLMKTVDELHIINQEKEKIIEELKKEINELNNQIFEEKEKNREQSYINERTVKAQYEYNKSANEIEALKEKLDELSEKMNNKSFKCEICEDLSLTLGVSDPKKIYPKITQMLKDIEKQKQINELYQKVENLIIQFSPEGAFVNAPTPHQIWRWLIRLFEEYMALKKSVDGQFLERVYNILKVKDPNAALQAIESFVKKI</sequence>
<evidence type="ECO:0000256" key="1">
    <source>
        <dbReference type="SAM" id="Coils"/>
    </source>
</evidence>
<organism evidence="2 3">
    <name type="scientific">Blepharisma stoltei</name>
    <dbReference type="NCBI Taxonomy" id="1481888"/>
    <lineage>
        <taxon>Eukaryota</taxon>
        <taxon>Sar</taxon>
        <taxon>Alveolata</taxon>
        <taxon>Ciliophora</taxon>
        <taxon>Postciliodesmatophora</taxon>
        <taxon>Heterotrichea</taxon>
        <taxon>Heterotrichida</taxon>
        <taxon>Blepharismidae</taxon>
        <taxon>Blepharisma</taxon>
    </lineage>
</organism>
<proteinExistence type="predicted"/>
<gene>
    <name evidence="2" type="ORF">BSTOLATCC_MIC34109</name>
</gene>
<keyword evidence="1" id="KW-0175">Coiled coil</keyword>
<feature type="coiled-coil region" evidence="1">
    <location>
        <begin position="71"/>
        <end position="119"/>
    </location>
</feature>
<name>A0AAU9JRE9_9CILI</name>
<evidence type="ECO:0000313" key="2">
    <source>
        <dbReference type="EMBL" id="CAG9323459.1"/>
    </source>
</evidence>
<keyword evidence="3" id="KW-1185">Reference proteome</keyword>
<accession>A0AAU9JRE9</accession>
<dbReference type="AlphaFoldDB" id="A0AAU9JRE9"/>
<dbReference type="EMBL" id="CAJZBQ010000034">
    <property type="protein sequence ID" value="CAG9323459.1"/>
    <property type="molecule type" value="Genomic_DNA"/>
</dbReference>
<evidence type="ECO:0000313" key="3">
    <source>
        <dbReference type="Proteomes" id="UP001162131"/>
    </source>
</evidence>
<reference evidence="2" key="1">
    <citation type="submission" date="2021-09" db="EMBL/GenBank/DDBJ databases">
        <authorList>
            <consortium name="AG Swart"/>
            <person name="Singh M."/>
            <person name="Singh A."/>
            <person name="Seah K."/>
            <person name="Emmerich C."/>
        </authorList>
    </citation>
    <scope>NUCLEOTIDE SEQUENCE</scope>
    <source>
        <strain evidence="2">ATCC30299</strain>
    </source>
</reference>